<reference evidence="5" key="1">
    <citation type="submission" date="2025-08" db="UniProtKB">
        <authorList>
            <consortium name="RefSeq"/>
        </authorList>
    </citation>
    <scope>IDENTIFICATION</scope>
    <source>
        <strain evidence="5">Mau12</strain>
        <tissue evidence="5">Whole Body</tissue>
    </source>
</reference>
<dbReference type="RefSeq" id="XP_033167886.1">
    <property type="nucleotide sequence ID" value="XM_033311995.1"/>
</dbReference>
<feature type="signal peptide" evidence="3">
    <location>
        <begin position="1"/>
        <end position="19"/>
    </location>
</feature>
<feature type="transmembrane region" description="Helical" evidence="2">
    <location>
        <begin position="304"/>
        <end position="322"/>
    </location>
</feature>
<keyword evidence="2" id="KW-0472">Membrane</keyword>
<keyword evidence="2" id="KW-0812">Transmembrane</keyword>
<protein>
    <submittedName>
        <fullName evidence="5">Uncharacterized protein LOC117146055</fullName>
    </submittedName>
</protein>
<dbReference type="AlphaFoldDB" id="A0A6P8KXB2"/>
<evidence type="ECO:0000256" key="3">
    <source>
        <dbReference type="SAM" id="SignalP"/>
    </source>
</evidence>
<keyword evidence="3" id="KW-0732">Signal</keyword>
<keyword evidence="2" id="KW-1133">Transmembrane helix</keyword>
<organism evidence="4 5">
    <name type="scientific">Drosophila mauritiana</name>
    <name type="common">Fruit fly</name>
    <dbReference type="NCBI Taxonomy" id="7226"/>
    <lineage>
        <taxon>Eukaryota</taxon>
        <taxon>Metazoa</taxon>
        <taxon>Ecdysozoa</taxon>
        <taxon>Arthropoda</taxon>
        <taxon>Hexapoda</taxon>
        <taxon>Insecta</taxon>
        <taxon>Pterygota</taxon>
        <taxon>Neoptera</taxon>
        <taxon>Endopterygota</taxon>
        <taxon>Diptera</taxon>
        <taxon>Brachycera</taxon>
        <taxon>Muscomorpha</taxon>
        <taxon>Ephydroidea</taxon>
        <taxon>Drosophilidae</taxon>
        <taxon>Drosophila</taxon>
        <taxon>Sophophora</taxon>
    </lineage>
</organism>
<gene>
    <name evidence="5" type="primary">LOC117146055</name>
</gene>
<dbReference type="GeneID" id="117146055"/>
<keyword evidence="4" id="KW-1185">Reference proteome</keyword>
<proteinExistence type="predicted"/>
<dbReference type="Proteomes" id="UP000515162">
    <property type="component" value="Chromosome 3R"/>
</dbReference>
<evidence type="ECO:0000313" key="4">
    <source>
        <dbReference type="Proteomes" id="UP000515162"/>
    </source>
</evidence>
<name>A0A6P8KXB2_DROMA</name>
<evidence type="ECO:0000256" key="1">
    <source>
        <dbReference type="SAM" id="MobiDB-lite"/>
    </source>
</evidence>
<feature type="chain" id="PRO_5028130283" evidence="3">
    <location>
        <begin position="20"/>
        <end position="449"/>
    </location>
</feature>
<feature type="transmembrane region" description="Helical" evidence="2">
    <location>
        <begin position="191"/>
        <end position="209"/>
    </location>
</feature>
<accession>A0A6P8KXB2</accession>
<evidence type="ECO:0000313" key="5">
    <source>
        <dbReference type="RefSeq" id="XP_033167886.1"/>
    </source>
</evidence>
<feature type="transmembrane region" description="Helical" evidence="2">
    <location>
        <begin position="169"/>
        <end position="184"/>
    </location>
</feature>
<feature type="region of interest" description="Disordered" evidence="1">
    <location>
        <begin position="393"/>
        <end position="449"/>
    </location>
</feature>
<evidence type="ECO:0000256" key="2">
    <source>
        <dbReference type="SAM" id="Phobius"/>
    </source>
</evidence>
<sequence length="449" mass="50420">MRTEAAVSCFLLVLHRVCCQSGSDESWLSPDPAWSDLVNDFNQPGEFCQCPASPDLSPVAIEDAVALTYFKKFVNMLFQRKRFQYDAMSAVHKRSLLFSLLPSQLDELERVQNARDLDVLLTKILESAEEAPLFNGRSGCSYVRQGFFSLLVDIFKDVIELTKTTEVKFILYATLAIALAVIVHKRFRVGLVSLVLGGVFLCGYIQTYLECNRELDIDRLIEVVNHHHEPDSSLLSRLQGYIYRDSPKTKKIDMIKKSAKLSISICMPDQVFFMYMNNLFIKQLEIMIEKVSGTMTKLSSGLSFPYNLLAPVILVFLVGYIIKLSFKYILSPRAWASLLHRPAPQGTPTIHQPINARAPEGDCISGDNLKMLLNVINVRSVPKESLQRLPAVSGVQELEEAHESPTTPTKKENLDKSDSSNSSKSKSCVAEDEGFTLVDDHEDNNIDNV</sequence>
<feature type="compositionally biased region" description="Basic and acidic residues" evidence="1">
    <location>
        <begin position="399"/>
        <end position="418"/>
    </location>
</feature>